<proteinExistence type="predicted"/>
<dbReference type="GeneID" id="117644340"/>
<dbReference type="OrthoDB" id="7490880at2759"/>
<feature type="compositionally biased region" description="Polar residues" evidence="1">
    <location>
        <begin position="764"/>
        <end position="775"/>
    </location>
</feature>
<evidence type="ECO:0000313" key="2">
    <source>
        <dbReference type="Proteomes" id="UP000515158"/>
    </source>
</evidence>
<evidence type="ECO:0000256" key="1">
    <source>
        <dbReference type="SAM" id="MobiDB-lite"/>
    </source>
</evidence>
<reference evidence="3 4" key="1">
    <citation type="submission" date="2025-04" db="UniProtKB">
        <authorList>
            <consortium name="RefSeq"/>
        </authorList>
    </citation>
    <scope>IDENTIFICATION</scope>
    <source>
        <tissue evidence="3 4">Total insect</tissue>
    </source>
</reference>
<feature type="compositionally biased region" description="Low complexity" evidence="1">
    <location>
        <begin position="191"/>
        <end position="206"/>
    </location>
</feature>
<feature type="region of interest" description="Disordered" evidence="1">
    <location>
        <begin position="582"/>
        <end position="646"/>
    </location>
</feature>
<keyword evidence="2" id="KW-1185">Reference proteome</keyword>
<dbReference type="KEGG" id="tpal:117644340"/>
<feature type="region of interest" description="Disordered" evidence="1">
    <location>
        <begin position="976"/>
        <end position="997"/>
    </location>
</feature>
<feature type="region of interest" description="Disordered" evidence="1">
    <location>
        <begin position="871"/>
        <end position="955"/>
    </location>
</feature>
<feature type="compositionally biased region" description="Acidic residues" evidence="1">
    <location>
        <begin position="832"/>
        <end position="842"/>
    </location>
</feature>
<feature type="region of interest" description="Disordered" evidence="1">
    <location>
        <begin position="725"/>
        <end position="842"/>
    </location>
</feature>
<dbReference type="AlphaFoldDB" id="A0A6P8YRG7"/>
<dbReference type="RefSeq" id="XP_034239596.1">
    <property type="nucleotide sequence ID" value="XM_034383705.1"/>
</dbReference>
<feature type="compositionally biased region" description="Polar residues" evidence="1">
    <location>
        <begin position="739"/>
        <end position="757"/>
    </location>
</feature>
<feature type="compositionally biased region" description="Polar residues" evidence="1">
    <location>
        <begin position="622"/>
        <end position="641"/>
    </location>
</feature>
<sequence>MEKPPRKKKGSSLRVSLGRKSVGDLTALEVSNASSNESCHLNPDSAVIDPDFAANPDWFKHLGPNCSVLVSQDSVNEAILNERDANLVNNSDVEGLNLSKFDRKKINKILNSSVVVNTSEIERLTKRKSLAQSEEVDAELSEEDDISPPKKPRRPTTFKRGTPRDGGKSLVADKAFQAILDHDSESDEETVSPVKTSKTSSVRKSSLFPDSEVSVEIIRKRPKFLLKRKQGTVANDEADLALQNVFKKVMDETTDSESGSDTSKVAVPPTTDENERNNSTSKDTSFEIPRRRPNFLRKSHNKDKRTSRDSYNVFKEVANETSDSVEDTVAVNTVPQELVEPRAGTSPRRSVSAAATPASPKDSDVSLEIHRRRPAFLSKKSKKDFIPSQDLIDKFKNIMDQSTDSEGSHVSKQILSNDANNRSNISKPSAVDDVSVEIPRRRPAFLKKGLKSTRTSLDDHNPFLNVTSGSEEDEVSKENLPSVNHTPEGDTSLPLGAEANNISTVPEVFQTMKKHSLSLKKLHSGNQVDLLSQVVEENTILDSQSNLRPLNQSNSRRMVPDHGHVSRISSIASITENTRSAPLRVSHLSQRERENLPNEEIGVSPSVKETRLSRGKLPSLGNAEQPNISSELGGSMRSNAPSPAASKEQASFKSIISSLRNASMPYVQDVINSPVSSKETSATHSVKRSLLGGSMTSHKILTAQKSGSEYDGNISDASTISLPSNLTLSTVAPRPPSRASESNNRSATRTEEANNSVLPKEASISKSVSKPQQSEADTESPAMTFLNDTGSDSVFSSGISKAQSSSHVHENSNESSWTENPYVSIRSRTESSGEEAEPFDEELSSIEAVNDVGDNVGDDDSFDSLEESINNNNQEKVQHKNESRALPSGSAHHVEEAASPIGGTPTREHANRHSIFSPLSDKKSSSAKSVRPPAPVVTTAASSKTNSIKSQKVHDGDYRQKMRLFMSKWTEEVKNGKHISQPLPPKPDPIVIKKPNPKSVLKPAKKKEVCPYLADYRPPKRVKPKPYVTSKMYKFLEAKLQPKFGLESRIKAEEFVQFLCRTVTSVTTKKSKYHQLVFDLRDKMVSLGLIRTQLQFHVFIEDYLPDSFRVKSIPCYGCPKGPKLDSDDLNVDLSVK</sequence>
<feature type="compositionally biased region" description="Polar residues" evidence="1">
    <location>
        <begin position="939"/>
        <end position="950"/>
    </location>
</feature>
<feature type="region of interest" description="Disordered" evidence="1">
    <location>
        <begin position="251"/>
        <end position="367"/>
    </location>
</feature>
<accession>A0A6P8YRG7</accession>
<dbReference type="RefSeq" id="XP_034239597.1">
    <property type="nucleotide sequence ID" value="XM_034383706.1"/>
</dbReference>
<feature type="compositionally biased region" description="Polar residues" evidence="1">
    <location>
        <begin position="786"/>
        <end position="803"/>
    </location>
</feature>
<organism evidence="3">
    <name type="scientific">Thrips palmi</name>
    <name type="common">Melon thrips</name>
    <dbReference type="NCBI Taxonomy" id="161013"/>
    <lineage>
        <taxon>Eukaryota</taxon>
        <taxon>Metazoa</taxon>
        <taxon>Ecdysozoa</taxon>
        <taxon>Arthropoda</taxon>
        <taxon>Hexapoda</taxon>
        <taxon>Insecta</taxon>
        <taxon>Pterygota</taxon>
        <taxon>Neoptera</taxon>
        <taxon>Paraneoptera</taxon>
        <taxon>Thysanoptera</taxon>
        <taxon>Terebrantia</taxon>
        <taxon>Thripoidea</taxon>
        <taxon>Thripidae</taxon>
        <taxon>Thrips</taxon>
    </lineage>
</organism>
<feature type="compositionally biased region" description="Acidic residues" evidence="1">
    <location>
        <begin position="134"/>
        <end position="146"/>
    </location>
</feature>
<feature type="region of interest" description="Disordered" evidence="1">
    <location>
        <begin position="456"/>
        <end position="494"/>
    </location>
</feature>
<feature type="region of interest" description="Disordered" evidence="1">
    <location>
        <begin position="127"/>
        <end position="206"/>
    </location>
</feature>
<evidence type="ECO:0000313" key="3">
    <source>
        <dbReference type="RefSeq" id="XP_034239596.1"/>
    </source>
</evidence>
<evidence type="ECO:0000313" key="4">
    <source>
        <dbReference type="RefSeq" id="XP_034239597.1"/>
    </source>
</evidence>
<gene>
    <name evidence="3 4" type="primary">LOC117644340</name>
</gene>
<name>A0A6P8YRG7_THRPL</name>
<dbReference type="Proteomes" id="UP000515158">
    <property type="component" value="Unplaced"/>
</dbReference>
<feature type="compositionally biased region" description="Basic residues" evidence="1">
    <location>
        <begin position="291"/>
        <end position="305"/>
    </location>
</feature>
<protein>
    <submittedName>
        <fullName evidence="3 4">Uncharacterized protein LOC117644340 isoform X1</fullName>
    </submittedName>
</protein>